<comment type="caution">
    <text evidence="1">The sequence shown here is derived from an EMBL/GenBank/DDBJ whole genome shotgun (WGS) entry which is preliminary data.</text>
</comment>
<organism evidence="1 2">
    <name type="scientific">Myxococcus virescens</name>
    <dbReference type="NCBI Taxonomy" id="83456"/>
    <lineage>
        <taxon>Bacteria</taxon>
        <taxon>Pseudomonadati</taxon>
        <taxon>Myxococcota</taxon>
        <taxon>Myxococcia</taxon>
        <taxon>Myxococcales</taxon>
        <taxon>Cystobacterineae</taxon>
        <taxon>Myxococcaceae</taxon>
        <taxon>Myxococcus</taxon>
    </lineage>
</organism>
<evidence type="ECO:0000313" key="2">
    <source>
        <dbReference type="Proteomes" id="UP000198717"/>
    </source>
</evidence>
<name>A0ABY0N686_9BACT</name>
<protein>
    <submittedName>
        <fullName evidence="1">Uncharacterized protein</fullName>
    </submittedName>
</protein>
<proteinExistence type="predicted"/>
<dbReference type="Proteomes" id="UP000198717">
    <property type="component" value="Unassembled WGS sequence"/>
</dbReference>
<gene>
    <name evidence="1" type="ORF">SAMN04488504_1184</name>
</gene>
<keyword evidence="2" id="KW-1185">Reference proteome</keyword>
<accession>A0ABY0N686</accession>
<sequence length="237" mass="26153">MAFGLTPGLCGNASPRLFERRHYGFYGRKRLDHMNAIGRLERLAHLIFLQGSRGLEERGVNLSFPNDTEVASTHRGDLVLTYLSSNVFKGFPTNDSGIDEACAVHGPSALGRVRIGGNPDDDLTDMNLPPRQRRLRGLKALTQVRFARGALELLLEEYLRQNFAASCRKPRTYIGSLIKPGRNSLLSQASLPDKRLELGIQCLRASGASRGELNQVRAPKFGVPYLRDHIGITAAVC</sequence>
<evidence type="ECO:0000313" key="1">
    <source>
        <dbReference type="EMBL" id="SDF03066.1"/>
    </source>
</evidence>
<reference evidence="1 2" key="1">
    <citation type="submission" date="2016-10" db="EMBL/GenBank/DDBJ databases">
        <authorList>
            <person name="Varghese N."/>
            <person name="Submissions S."/>
        </authorList>
    </citation>
    <scope>NUCLEOTIDE SEQUENCE [LARGE SCALE GENOMIC DNA]</scope>
    <source>
        <strain evidence="1 2">DSM 2260</strain>
    </source>
</reference>
<dbReference type="EMBL" id="FNAJ01000018">
    <property type="protein sequence ID" value="SDF03066.1"/>
    <property type="molecule type" value="Genomic_DNA"/>
</dbReference>